<accession>A0ACB9ZG78</accession>
<sequence>MDASQGPFSAATLPFPFPAEFECSSPICYKNSFVTPPTRCDRCQKVAYCSRKCELVSWPAHKAVCRLRNYIIKFEAAPDEVDNPPVNRILSCPARATLYELHKAVQRAFDWTSPSAFYFALLDVWNPDYVRVSQEESEDLVQQMSALSVGSLNLDPYYEFPPPEVTRKWAAGIPRLEAAADALIKLPFQEQPEEFVARMAEISSKFDATGKKARQPLKILGLIKPDECKLYQLFDNPRYQGLEMTYIHDKGGSDWWEHRMTVTGLADLNIDSIPMFECLDGSGHSIIEGNRGPQGWERLKSIYRDPRPSSKGEKIRRWYETRVYGDHRGLQGRTMHEWDRDHVNWQLKWMT</sequence>
<reference evidence="1 2" key="1">
    <citation type="journal article" date="2022" name="New Phytol.">
        <title>Ecological generalism drives hyperdiversity of secondary metabolite gene clusters in xylarialean endophytes.</title>
        <authorList>
            <person name="Franco M.E.E."/>
            <person name="Wisecaver J.H."/>
            <person name="Arnold A.E."/>
            <person name="Ju Y.M."/>
            <person name="Slot J.C."/>
            <person name="Ahrendt S."/>
            <person name="Moore L.P."/>
            <person name="Eastman K.E."/>
            <person name="Scott K."/>
            <person name="Konkel Z."/>
            <person name="Mondo S.J."/>
            <person name="Kuo A."/>
            <person name="Hayes R.D."/>
            <person name="Haridas S."/>
            <person name="Andreopoulos B."/>
            <person name="Riley R."/>
            <person name="LaButti K."/>
            <person name="Pangilinan J."/>
            <person name="Lipzen A."/>
            <person name="Amirebrahimi M."/>
            <person name="Yan J."/>
            <person name="Adam C."/>
            <person name="Keymanesh K."/>
            <person name="Ng V."/>
            <person name="Louie K."/>
            <person name="Northen T."/>
            <person name="Drula E."/>
            <person name="Henrissat B."/>
            <person name="Hsieh H.M."/>
            <person name="Youens-Clark K."/>
            <person name="Lutzoni F."/>
            <person name="Miadlikowska J."/>
            <person name="Eastwood D.C."/>
            <person name="Hamelin R.C."/>
            <person name="Grigoriev I.V."/>
            <person name="U'Ren J.M."/>
        </authorList>
    </citation>
    <scope>NUCLEOTIDE SEQUENCE [LARGE SCALE GENOMIC DNA]</scope>
    <source>
        <strain evidence="1 2">CBS 119005</strain>
    </source>
</reference>
<evidence type="ECO:0000313" key="1">
    <source>
        <dbReference type="EMBL" id="KAI4870522.1"/>
    </source>
</evidence>
<keyword evidence="2" id="KW-1185">Reference proteome</keyword>
<organism evidence="1 2">
    <name type="scientific">Hypoxylon rubiginosum</name>
    <dbReference type="NCBI Taxonomy" id="110542"/>
    <lineage>
        <taxon>Eukaryota</taxon>
        <taxon>Fungi</taxon>
        <taxon>Dikarya</taxon>
        <taxon>Ascomycota</taxon>
        <taxon>Pezizomycotina</taxon>
        <taxon>Sordariomycetes</taxon>
        <taxon>Xylariomycetidae</taxon>
        <taxon>Xylariales</taxon>
        <taxon>Hypoxylaceae</taxon>
        <taxon>Hypoxylon</taxon>
    </lineage>
</organism>
<evidence type="ECO:0000313" key="2">
    <source>
        <dbReference type="Proteomes" id="UP001497700"/>
    </source>
</evidence>
<dbReference type="Proteomes" id="UP001497700">
    <property type="component" value="Unassembled WGS sequence"/>
</dbReference>
<dbReference type="EMBL" id="MU393424">
    <property type="protein sequence ID" value="KAI4870522.1"/>
    <property type="molecule type" value="Genomic_DNA"/>
</dbReference>
<comment type="caution">
    <text evidence="1">The sequence shown here is derived from an EMBL/GenBank/DDBJ whole genome shotgun (WGS) entry which is preliminary data.</text>
</comment>
<name>A0ACB9ZG78_9PEZI</name>
<gene>
    <name evidence="1" type="ORF">F4820DRAFT_443237</name>
</gene>
<proteinExistence type="predicted"/>
<protein>
    <submittedName>
        <fullName evidence="1">Uncharacterized protein</fullName>
    </submittedName>
</protein>